<feature type="transmembrane region" description="Helical" evidence="7">
    <location>
        <begin position="661"/>
        <end position="682"/>
    </location>
</feature>
<dbReference type="AlphaFoldDB" id="A0AA88YIU3"/>
<dbReference type="Proteomes" id="UP001186944">
    <property type="component" value="Unassembled WGS sequence"/>
</dbReference>
<comment type="subcellular location">
    <subcellularLocation>
        <location evidence="1">Membrane</location>
        <topology evidence="1">Multi-pass membrane protein</topology>
    </subcellularLocation>
</comment>
<accession>A0AA88YIU3</accession>
<feature type="region of interest" description="Disordered" evidence="6">
    <location>
        <begin position="422"/>
        <end position="458"/>
    </location>
</feature>
<evidence type="ECO:0000256" key="5">
    <source>
        <dbReference type="ARBA" id="ARBA00023136"/>
    </source>
</evidence>
<dbReference type="Pfam" id="PF12832">
    <property type="entry name" value="MFS_1_like"/>
    <property type="match status" value="1"/>
</dbReference>
<feature type="transmembrane region" description="Helical" evidence="7">
    <location>
        <begin position="599"/>
        <end position="617"/>
    </location>
</feature>
<feature type="transmembrane region" description="Helical" evidence="7">
    <location>
        <begin position="120"/>
        <end position="138"/>
    </location>
</feature>
<gene>
    <name evidence="9" type="ORF">FSP39_009616</name>
</gene>
<dbReference type="SUPFAM" id="SSF103473">
    <property type="entry name" value="MFS general substrate transporter"/>
    <property type="match status" value="1"/>
</dbReference>
<feature type="transmembrane region" description="Helical" evidence="7">
    <location>
        <begin position="310"/>
        <end position="327"/>
    </location>
</feature>
<dbReference type="InterPro" id="IPR036259">
    <property type="entry name" value="MFS_trans_sf"/>
</dbReference>
<organism evidence="9 10">
    <name type="scientific">Pinctada imbricata</name>
    <name type="common">Atlantic pearl-oyster</name>
    <name type="synonym">Pinctada martensii</name>
    <dbReference type="NCBI Taxonomy" id="66713"/>
    <lineage>
        <taxon>Eukaryota</taxon>
        <taxon>Metazoa</taxon>
        <taxon>Spiralia</taxon>
        <taxon>Lophotrochozoa</taxon>
        <taxon>Mollusca</taxon>
        <taxon>Bivalvia</taxon>
        <taxon>Autobranchia</taxon>
        <taxon>Pteriomorphia</taxon>
        <taxon>Pterioida</taxon>
        <taxon>Pterioidea</taxon>
        <taxon>Pteriidae</taxon>
        <taxon>Pinctada</taxon>
    </lineage>
</organism>
<dbReference type="PANTHER" id="PTHR16172">
    <property type="entry name" value="MAJOR FACILITATOR SUPERFAMILY DOMAIN-CONTAINING PROTEIN 6-LIKE"/>
    <property type="match status" value="1"/>
</dbReference>
<proteinExistence type="inferred from homology"/>
<keyword evidence="5 7" id="KW-0472">Membrane</keyword>
<feature type="transmembrane region" description="Helical" evidence="7">
    <location>
        <begin position="539"/>
        <end position="558"/>
    </location>
</feature>
<dbReference type="EMBL" id="VSWD01000003">
    <property type="protein sequence ID" value="KAK3105959.1"/>
    <property type="molecule type" value="Genomic_DNA"/>
</dbReference>
<sequence>MAYEVASDDSDVERSPSMDRKKYRVTSQLNAGYNSKTSGRDIIDSLSSHVNKDLLVCKLFYFFFFAAFGSLFPLLAIYFKQLGMNPSQSGVLIGFRPFVEFCSAPFWGSIADRYKKGKQLLIFSLICWNVFTVAIVFVKPPAHHCVHVNSTYHIPEGYIYRGKRDLSNEMYSAYKYKDIGNFGAFSAVSKRANDTMSYGVGDIGQILGKLGLSTPHIPVEVVTLKKPNGVTEPITTAVTKPNKGHDDSKYIKPTYSAIFYEKDAVQDAFFTLLLLIVIGEFFSAPAITFVDSVTLAYLEEDMDNYGRQRMFGSLGWGLAMFIIGVVLDQSSTFPNHPCGIQHLNEKNYVVCFAVFSVLMACALITAIQLKFDHRHGGGKDFQVMELVERVRDKVMEVITGEKRPDRGRLFNDEDDDIGYLESKASESNLEKENEERNASDPNAEVTEQPNGNGKNLQISLDNKNDMVSDAVKNSSYTKIGAEDEEDEPFLGKWFSVLKLLATFRYISVLFISWFMGFGIGLIFTFLFWHLQDIGGSPTLFGIASVINHTSELLAYFFSRNIINKFGHVKILYAGLFGNVARFLYISWLKDPNWVLPFEFVQGLTHAAVWAACCSYITHAIPVGLRSSAQGILQGLHHGLGRGCGAVFGGIMVYSYGSSVTFRVYGITCLIVLILYAVLRYFLEDRGTFSHGAKDDHQMLEEESPTLHLAPHGVPSGMARDLSSNRLKDEGLL</sequence>
<feature type="transmembrane region" description="Helical" evidence="7">
    <location>
        <begin position="570"/>
        <end position="587"/>
    </location>
</feature>
<feature type="transmembrane region" description="Helical" evidence="7">
    <location>
        <begin position="638"/>
        <end position="655"/>
    </location>
</feature>
<dbReference type="CDD" id="cd17335">
    <property type="entry name" value="MFS_MFSD6"/>
    <property type="match status" value="1"/>
</dbReference>
<dbReference type="InterPro" id="IPR051717">
    <property type="entry name" value="MFS_MFSD6"/>
</dbReference>
<dbReference type="PANTHER" id="PTHR16172:SF2">
    <property type="entry name" value="MAJOR FACILITATOR SUPERFAMILY DOMAIN-CONTAINING PROTEIN 6"/>
    <property type="match status" value="1"/>
</dbReference>
<feature type="compositionally biased region" description="Polar residues" evidence="6">
    <location>
        <begin position="445"/>
        <end position="458"/>
    </location>
</feature>
<comment type="caution">
    <text evidence="9">The sequence shown here is derived from an EMBL/GenBank/DDBJ whole genome shotgun (WGS) entry which is preliminary data.</text>
</comment>
<comment type="similarity">
    <text evidence="2">Belongs to the major facilitator superfamily. MFSD6 family.</text>
</comment>
<feature type="transmembrane region" description="Helical" evidence="7">
    <location>
        <begin position="269"/>
        <end position="298"/>
    </location>
</feature>
<evidence type="ECO:0000256" key="1">
    <source>
        <dbReference type="ARBA" id="ARBA00004141"/>
    </source>
</evidence>
<feature type="region of interest" description="Disordered" evidence="6">
    <location>
        <begin position="707"/>
        <end position="732"/>
    </location>
</feature>
<dbReference type="InterPro" id="IPR024989">
    <property type="entry name" value="MFS_assoc_dom"/>
</dbReference>
<evidence type="ECO:0000259" key="8">
    <source>
        <dbReference type="Pfam" id="PF12832"/>
    </source>
</evidence>
<keyword evidence="10" id="KW-1185">Reference proteome</keyword>
<evidence type="ECO:0000256" key="6">
    <source>
        <dbReference type="SAM" id="MobiDB-lite"/>
    </source>
</evidence>
<feature type="domain" description="Major facilitator superfamily associated" evidence="8">
    <location>
        <begin position="57"/>
        <end position="663"/>
    </location>
</feature>
<protein>
    <recommendedName>
        <fullName evidence="8">Major facilitator superfamily associated domain-containing protein</fullName>
    </recommendedName>
</protein>
<name>A0AA88YIU3_PINIB</name>
<feature type="transmembrane region" description="Helical" evidence="7">
    <location>
        <begin position="59"/>
        <end position="79"/>
    </location>
</feature>
<evidence type="ECO:0000256" key="2">
    <source>
        <dbReference type="ARBA" id="ARBA00005241"/>
    </source>
</evidence>
<feature type="compositionally biased region" description="Basic and acidic residues" evidence="6">
    <location>
        <begin position="428"/>
        <end position="438"/>
    </location>
</feature>
<dbReference type="Gene3D" id="1.20.1250.20">
    <property type="entry name" value="MFS general substrate transporter like domains"/>
    <property type="match status" value="3"/>
</dbReference>
<evidence type="ECO:0000256" key="3">
    <source>
        <dbReference type="ARBA" id="ARBA00022692"/>
    </source>
</evidence>
<keyword evidence="3 7" id="KW-0812">Transmembrane</keyword>
<evidence type="ECO:0000313" key="10">
    <source>
        <dbReference type="Proteomes" id="UP001186944"/>
    </source>
</evidence>
<keyword evidence="4 7" id="KW-1133">Transmembrane helix</keyword>
<feature type="transmembrane region" description="Helical" evidence="7">
    <location>
        <begin position="347"/>
        <end position="369"/>
    </location>
</feature>
<evidence type="ECO:0000256" key="4">
    <source>
        <dbReference type="ARBA" id="ARBA00022989"/>
    </source>
</evidence>
<dbReference type="GO" id="GO:0016020">
    <property type="term" value="C:membrane"/>
    <property type="evidence" value="ECO:0007669"/>
    <property type="project" value="UniProtKB-SubCell"/>
</dbReference>
<evidence type="ECO:0000313" key="9">
    <source>
        <dbReference type="EMBL" id="KAK3105959.1"/>
    </source>
</evidence>
<reference evidence="9" key="1">
    <citation type="submission" date="2019-08" db="EMBL/GenBank/DDBJ databases">
        <title>The improved chromosome-level genome for the pearl oyster Pinctada fucata martensii using PacBio sequencing and Hi-C.</title>
        <authorList>
            <person name="Zheng Z."/>
        </authorList>
    </citation>
    <scope>NUCLEOTIDE SEQUENCE</scope>
    <source>
        <strain evidence="9">ZZ-2019</strain>
        <tissue evidence="9">Adductor muscle</tissue>
    </source>
</reference>
<evidence type="ECO:0000256" key="7">
    <source>
        <dbReference type="SAM" id="Phobius"/>
    </source>
</evidence>
<feature type="transmembrane region" description="Helical" evidence="7">
    <location>
        <begin position="505"/>
        <end position="527"/>
    </location>
</feature>